<feature type="signal peptide" evidence="1">
    <location>
        <begin position="1"/>
        <end position="34"/>
    </location>
</feature>
<dbReference type="InterPro" id="IPR029058">
    <property type="entry name" value="AB_hydrolase_fold"/>
</dbReference>
<evidence type="ECO:0000313" key="2">
    <source>
        <dbReference type="EMBL" id="MBB5917549.1"/>
    </source>
</evidence>
<dbReference type="Proteomes" id="UP000540412">
    <property type="component" value="Unassembled WGS sequence"/>
</dbReference>
<reference evidence="2 3" key="1">
    <citation type="submission" date="2020-08" db="EMBL/GenBank/DDBJ databases">
        <title>Sequencing the genomes of 1000 actinobacteria strains.</title>
        <authorList>
            <person name="Klenk H.-P."/>
        </authorList>
    </citation>
    <scope>NUCLEOTIDE SEQUENCE [LARGE SCALE GENOMIC DNA]</scope>
    <source>
        <strain evidence="2 3">DSM 43582</strain>
    </source>
</reference>
<feature type="chain" id="PRO_5039276224" evidence="1">
    <location>
        <begin position="35"/>
        <end position="355"/>
    </location>
</feature>
<evidence type="ECO:0000313" key="3">
    <source>
        <dbReference type="Proteomes" id="UP000540412"/>
    </source>
</evidence>
<dbReference type="PANTHER" id="PTHR48098">
    <property type="entry name" value="ENTEROCHELIN ESTERASE-RELATED"/>
    <property type="match status" value="1"/>
</dbReference>
<dbReference type="Pfam" id="PF00756">
    <property type="entry name" value="Esterase"/>
    <property type="match status" value="1"/>
</dbReference>
<accession>A0A7W9PL03</accession>
<comment type="caution">
    <text evidence="2">The sequence shown here is derived from an EMBL/GenBank/DDBJ whole genome shotgun (WGS) entry which is preliminary data.</text>
</comment>
<dbReference type="Gene3D" id="3.40.50.1820">
    <property type="entry name" value="alpha/beta hydrolase"/>
    <property type="match status" value="1"/>
</dbReference>
<dbReference type="GO" id="GO:0016747">
    <property type="term" value="F:acyltransferase activity, transferring groups other than amino-acyl groups"/>
    <property type="evidence" value="ECO:0007669"/>
    <property type="project" value="TreeGrafter"/>
</dbReference>
<proteinExistence type="predicted"/>
<keyword evidence="1" id="KW-0732">Signal</keyword>
<dbReference type="AlphaFoldDB" id="A0A7W9PL03"/>
<dbReference type="EMBL" id="JACHIT010000002">
    <property type="protein sequence ID" value="MBB5917549.1"/>
    <property type="molecule type" value="Genomic_DNA"/>
</dbReference>
<keyword evidence="2" id="KW-0378">Hydrolase</keyword>
<dbReference type="InterPro" id="IPR050583">
    <property type="entry name" value="Mycobacterial_A85_antigen"/>
</dbReference>
<sequence>MSSRGERSARRARAMKRLLLVPLLAAGLTPLSPAAAESGAGDPALLPGMTAAAEDGSHLVAATDSADGMLALQVHSAAMGADLTVKVRPAPDDSRPAPVLYLLNGASGGADSSSWTEQTDITEFFRDKQVTLVVPMGGNGSYFADWRADDPVLGRQRWTTFLTRELPPIVDSAFRGSGANAVAGISMAGTSVFQLALAAPGLYRAIGSYSGCVQTSDLQGQAFVDAVVLRWRGNPANLWGPPNDPTWAANDPFLHADRLRGTAVYVSNGSGFPGPYDTLDGPGIHGNGGKLIGQLVSGGILEAITQRCAESLRDRLDQLDIPATFDIRPVGTHSWGYWQDDLHRSWELFEPALTR</sequence>
<dbReference type="SUPFAM" id="SSF53474">
    <property type="entry name" value="alpha/beta-Hydrolases"/>
    <property type="match status" value="1"/>
</dbReference>
<dbReference type="PANTHER" id="PTHR48098:SF1">
    <property type="entry name" value="DIACYLGLYCEROL ACYLTRANSFERASE_MYCOLYLTRANSFERASE AG85A"/>
    <property type="match status" value="1"/>
</dbReference>
<evidence type="ECO:0000256" key="1">
    <source>
        <dbReference type="SAM" id="SignalP"/>
    </source>
</evidence>
<gene>
    <name evidence="2" type="ORF">BJY24_006461</name>
</gene>
<organism evidence="2 3">
    <name type="scientific">Nocardia transvalensis</name>
    <dbReference type="NCBI Taxonomy" id="37333"/>
    <lineage>
        <taxon>Bacteria</taxon>
        <taxon>Bacillati</taxon>
        <taxon>Actinomycetota</taxon>
        <taxon>Actinomycetes</taxon>
        <taxon>Mycobacteriales</taxon>
        <taxon>Nocardiaceae</taxon>
        <taxon>Nocardia</taxon>
    </lineage>
</organism>
<dbReference type="InterPro" id="IPR000801">
    <property type="entry name" value="Esterase-like"/>
</dbReference>
<protein>
    <submittedName>
        <fullName evidence="2">S-formylglutathione hydrolase FrmB</fullName>
    </submittedName>
</protein>
<name>A0A7W9PL03_9NOCA</name>
<keyword evidence="3" id="KW-1185">Reference proteome</keyword>
<dbReference type="GO" id="GO:0016787">
    <property type="term" value="F:hydrolase activity"/>
    <property type="evidence" value="ECO:0007669"/>
    <property type="project" value="UniProtKB-KW"/>
</dbReference>